<dbReference type="PROSITE" id="PS50931">
    <property type="entry name" value="HTH_LYSR"/>
    <property type="match status" value="1"/>
</dbReference>
<dbReference type="InterPro" id="IPR036390">
    <property type="entry name" value="WH_DNA-bd_sf"/>
</dbReference>
<proteinExistence type="inferred from homology"/>
<dbReference type="Proteomes" id="UP001055108">
    <property type="component" value="Unassembled WGS sequence"/>
</dbReference>
<dbReference type="Gene3D" id="1.10.10.10">
    <property type="entry name" value="Winged helix-like DNA-binding domain superfamily/Winged helix DNA-binding domain"/>
    <property type="match status" value="1"/>
</dbReference>
<dbReference type="Pfam" id="PF03466">
    <property type="entry name" value="LysR_substrate"/>
    <property type="match status" value="1"/>
</dbReference>
<keyword evidence="7" id="KW-1185">Reference proteome</keyword>
<dbReference type="PRINTS" id="PR00039">
    <property type="entry name" value="HTHLYSR"/>
</dbReference>
<name>A0AA37MAG9_9HYPH</name>
<dbReference type="InterPro" id="IPR050176">
    <property type="entry name" value="LTTR"/>
</dbReference>
<evidence type="ECO:0000256" key="3">
    <source>
        <dbReference type="ARBA" id="ARBA00023125"/>
    </source>
</evidence>
<organism evidence="6 7">
    <name type="scientific">Methylobacterium gregans</name>
    <dbReference type="NCBI Taxonomy" id="374424"/>
    <lineage>
        <taxon>Bacteria</taxon>
        <taxon>Pseudomonadati</taxon>
        <taxon>Pseudomonadota</taxon>
        <taxon>Alphaproteobacteria</taxon>
        <taxon>Hyphomicrobiales</taxon>
        <taxon>Methylobacteriaceae</taxon>
        <taxon>Methylobacterium</taxon>
    </lineage>
</organism>
<dbReference type="FunFam" id="1.10.10.10:FF:000001">
    <property type="entry name" value="LysR family transcriptional regulator"/>
    <property type="match status" value="1"/>
</dbReference>
<dbReference type="GO" id="GO:0003677">
    <property type="term" value="F:DNA binding"/>
    <property type="evidence" value="ECO:0007669"/>
    <property type="project" value="UniProtKB-KW"/>
</dbReference>
<dbReference type="EMBL" id="BPQM01000027">
    <property type="protein sequence ID" value="GJD78106.1"/>
    <property type="molecule type" value="Genomic_DNA"/>
</dbReference>
<keyword evidence="2" id="KW-0805">Transcription regulation</keyword>
<dbReference type="Gene3D" id="3.40.190.10">
    <property type="entry name" value="Periplasmic binding protein-like II"/>
    <property type="match status" value="2"/>
</dbReference>
<sequence>MIAPARALDSDAVQAFVLVADLGGFTRAAEALGTSQAAVSLRLKRLEERLGHRLIERTPRRVRLSERGEAFLPAARDLLAAQERAWQQVAPTPPRRLILGISDHVAGPELPVLIGRIAAQDPGLLIEVRIAGSRDLVAAYARAEIDAAIVRSEDGSPRRGEGRLLAREPFGWFAGPGFRHRPGEALRLATLAGSCGVRETALRCLDAAGISWTEVFVGGGVLAVGAAVSAGLGVAALARRVAPPGSVEVGERFGLPPLPTADVVLHARTREPRAGAALRLVGAAFRAAATV</sequence>
<comment type="similarity">
    <text evidence="1">Belongs to the LysR transcriptional regulatory family.</text>
</comment>
<dbReference type="InterPro" id="IPR036388">
    <property type="entry name" value="WH-like_DNA-bd_sf"/>
</dbReference>
<dbReference type="SUPFAM" id="SSF46785">
    <property type="entry name" value="Winged helix' DNA-binding domain"/>
    <property type="match status" value="1"/>
</dbReference>
<gene>
    <name evidence="6" type="primary">yofA_1</name>
    <name evidence="6" type="ORF">NBEOAGPD_1318</name>
</gene>
<evidence type="ECO:0000256" key="2">
    <source>
        <dbReference type="ARBA" id="ARBA00023015"/>
    </source>
</evidence>
<reference evidence="6" key="1">
    <citation type="journal article" date="2016" name="Front. Microbiol.">
        <title>Genome Sequence of the Piezophilic, Mesophilic Sulfate-Reducing Bacterium Desulfovibrio indicus J2T.</title>
        <authorList>
            <person name="Cao J."/>
            <person name="Maignien L."/>
            <person name="Shao Z."/>
            <person name="Alain K."/>
            <person name="Jebbar M."/>
        </authorList>
    </citation>
    <scope>NUCLEOTIDE SEQUENCE</scope>
    <source>
        <strain evidence="6">NBRC 103626</strain>
    </source>
</reference>
<evidence type="ECO:0000259" key="5">
    <source>
        <dbReference type="PROSITE" id="PS50931"/>
    </source>
</evidence>
<keyword evidence="4" id="KW-0804">Transcription</keyword>
<dbReference type="AlphaFoldDB" id="A0AA37MAG9"/>
<dbReference type="GO" id="GO:0003700">
    <property type="term" value="F:DNA-binding transcription factor activity"/>
    <property type="evidence" value="ECO:0007669"/>
    <property type="project" value="InterPro"/>
</dbReference>
<dbReference type="PANTHER" id="PTHR30579:SF7">
    <property type="entry name" value="HTH-TYPE TRANSCRIPTIONAL REGULATOR LRHA-RELATED"/>
    <property type="match status" value="1"/>
</dbReference>
<evidence type="ECO:0000256" key="1">
    <source>
        <dbReference type="ARBA" id="ARBA00009437"/>
    </source>
</evidence>
<dbReference type="PANTHER" id="PTHR30579">
    <property type="entry name" value="TRANSCRIPTIONAL REGULATOR"/>
    <property type="match status" value="1"/>
</dbReference>
<dbReference type="SUPFAM" id="SSF53850">
    <property type="entry name" value="Periplasmic binding protein-like II"/>
    <property type="match status" value="1"/>
</dbReference>
<accession>A0AA37MAG9</accession>
<comment type="caution">
    <text evidence="6">The sequence shown here is derived from an EMBL/GenBank/DDBJ whole genome shotgun (WGS) entry which is preliminary data.</text>
</comment>
<evidence type="ECO:0000313" key="6">
    <source>
        <dbReference type="EMBL" id="GJD78106.1"/>
    </source>
</evidence>
<dbReference type="Pfam" id="PF00126">
    <property type="entry name" value="HTH_1"/>
    <property type="match status" value="1"/>
</dbReference>
<evidence type="ECO:0000313" key="7">
    <source>
        <dbReference type="Proteomes" id="UP001055108"/>
    </source>
</evidence>
<dbReference type="InterPro" id="IPR005119">
    <property type="entry name" value="LysR_subst-bd"/>
</dbReference>
<reference evidence="6" key="2">
    <citation type="submission" date="2021-08" db="EMBL/GenBank/DDBJ databases">
        <authorList>
            <person name="Tani A."/>
            <person name="Ola A."/>
            <person name="Ogura Y."/>
            <person name="Katsura K."/>
            <person name="Hayashi T."/>
        </authorList>
    </citation>
    <scope>NUCLEOTIDE SEQUENCE</scope>
    <source>
        <strain evidence="6">NBRC 103626</strain>
    </source>
</reference>
<dbReference type="RefSeq" id="WP_238301827.1">
    <property type="nucleotide sequence ID" value="NZ_BPQM01000027.1"/>
</dbReference>
<evidence type="ECO:0000256" key="4">
    <source>
        <dbReference type="ARBA" id="ARBA00023163"/>
    </source>
</evidence>
<feature type="domain" description="HTH lysR-type" evidence="5">
    <location>
        <begin position="8"/>
        <end position="65"/>
    </location>
</feature>
<dbReference type="InterPro" id="IPR000847">
    <property type="entry name" value="LysR_HTH_N"/>
</dbReference>
<keyword evidence="3" id="KW-0238">DNA-binding</keyword>
<protein>
    <submittedName>
        <fullName evidence="6">HTH-type transcriptional regulator YofA</fullName>
    </submittedName>
</protein>